<evidence type="ECO:0000313" key="4">
    <source>
        <dbReference type="EMBL" id="KZT73793.1"/>
    </source>
</evidence>
<dbReference type="AlphaFoldDB" id="A0A165TQJ6"/>
<dbReference type="Pfam" id="PF09073">
    <property type="entry name" value="BUD22"/>
    <property type="match status" value="1"/>
</dbReference>
<dbReference type="PANTHER" id="PTHR23325">
    <property type="entry name" value="SERUM RESPONSE FACTOR-BINDING"/>
    <property type="match status" value="1"/>
</dbReference>
<feature type="compositionally biased region" description="Basic and acidic residues" evidence="2">
    <location>
        <begin position="369"/>
        <end position="379"/>
    </location>
</feature>
<feature type="compositionally biased region" description="Low complexity" evidence="2">
    <location>
        <begin position="270"/>
        <end position="280"/>
    </location>
</feature>
<dbReference type="InterPro" id="IPR037393">
    <property type="entry name" value="Bud22/SRFB1"/>
</dbReference>
<dbReference type="GO" id="GO:0005634">
    <property type="term" value="C:nucleus"/>
    <property type="evidence" value="ECO:0007669"/>
    <property type="project" value="TreeGrafter"/>
</dbReference>
<keyword evidence="5" id="KW-1185">Reference proteome</keyword>
<evidence type="ECO:0000256" key="1">
    <source>
        <dbReference type="ARBA" id="ARBA00023054"/>
    </source>
</evidence>
<name>A0A165TQJ6_9APHY</name>
<feature type="compositionally biased region" description="Basic and acidic residues" evidence="2">
    <location>
        <begin position="438"/>
        <end position="452"/>
    </location>
</feature>
<feature type="compositionally biased region" description="Basic and acidic residues" evidence="2">
    <location>
        <begin position="393"/>
        <end position="404"/>
    </location>
</feature>
<evidence type="ECO:0000256" key="2">
    <source>
        <dbReference type="SAM" id="MobiDB-lite"/>
    </source>
</evidence>
<organism evidence="4 5">
    <name type="scientific">Daedalea quercina L-15889</name>
    <dbReference type="NCBI Taxonomy" id="1314783"/>
    <lineage>
        <taxon>Eukaryota</taxon>
        <taxon>Fungi</taxon>
        <taxon>Dikarya</taxon>
        <taxon>Basidiomycota</taxon>
        <taxon>Agaricomycotina</taxon>
        <taxon>Agaricomycetes</taxon>
        <taxon>Polyporales</taxon>
        <taxon>Fomitopsis</taxon>
    </lineage>
</organism>
<feature type="domain" description="Bud22" evidence="3">
    <location>
        <begin position="38"/>
        <end position="474"/>
    </location>
</feature>
<sequence length="474" mass="51282">MSMSVSAIGPAHHEPRGVKRKRGKVPPVDTGAKIRGKLHHGLKVIHKVAKKEKTFEIQRLIKKKKGGGGQKQDDYDEQLKTLKGLDPEYAANLATKTKLGKDRLLSQNDAVRAAVETELSSDLLVLSEPGTTARVVESRFLSSKRLAIEIQTVLQAIKDELLGTSEGKAARPLTMLKAKAKSDQDNSAIRVQSASCSTDEGVGDDDDESFEAEDREDGEEDGAGWESGTVTDSNPKDGWESESVDDTGTSRGLAGRRVVSEADDSDPEASDASNASSSPAAKRKKQPEAKMSVQAVAKDLKGKSKASAAESTFLPSLSVGFIRGDSDGSDWSDAEANVADGMRKNRRGQRARRAIWEKKYGKNANHVKKAQETASRDGRQLSNRSNPNAKGAPRRDRGVPEGRVHRPGVHSASRLPDVRKSSHGRAPIASGPAPVRPTTKEEKPLHPSWEAKKRLKEKQNPVILPAQGKKITFN</sequence>
<dbReference type="GO" id="GO:0030490">
    <property type="term" value="P:maturation of SSU-rRNA"/>
    <property type="evidence" value="ECO:0007669"/>
    <property type="project" value="TreeGrafter"/>
</dbReference>
<dbReference type="OrthoDB" id="3364872at2759"/>
<protein>
    <submittedName>
        <fullName evidence="4">Bud-site selection protein</fullName>
    </submittedName>
</protein>
<feature type="compositionally biased region" description="Polar residues" evidence="2">
    <location>
        <begin position="185"/>
        <end position="198"/>
    </location>
</feature>
<dbReference type="PANTHER" id="PTHR23325:SF1">
    <property type="entry name" value="SERUM RESPONSE FACTOR-BINDING PROTEIN 1"/>
    <property type="match status" value="1"/>
</dbReference>
<proteinExistence type="predicted"/>
<gene>
    <name evidence="4" type="ORF">DAEQUDRAFT_702713</name>
</gene>
<reference evidence="4 5" key="1">
    <citation type="journal article" date="2016" name="Mol. Biol. Evol.">
        <title>Comparative Genomics of Early-Diverging Mushroom-Forming Fungi Provides Insights into the Origins of Lignocellulose Decay Capabilities.</title>
        <authorList>
            <person name="Nagy L.G."/>
            <person name="Riley R."/>
            <person name="Tritt A."/>
            <person name="Adam C."/>
            <person name="Daum C."/>
            <person name="Floudas D."/>
            <person name="Sun H."/>
            <person name="Yadav J.S."/>
            <person name="Pangilinan J."/>
            <person name="Larsson K.H."/>
            <person name="Matsuura K."/>
            <person name="Barry K."/>
            <person name="Labutti K."/>
            <person name="Kuo R."/>
            <person name="Ohm R.A."/>
            <person name="Bhattacharya S.S."/>
            <person name="Shirouzu T."/>
            <person name="Yoshinaga Y."/>
            <person name="Martin F.M."/>
            <person name="Grigoriev I.V."/>
            <person name="Hibbett D.S."/>
        </authorList>
    </citation>
    <scope>NUCLEOTIDE SEQUENCE [LARGE SCALE GENOMIC DNA]</scope>
    <source>
        <strain evidence="4 5">L-15889</strain>
    </source>
</reference>
<dbReference type="Proteomes" id="UP000076727">
    <property type="component" value="Unassembled WGS sequence"/>
</dbReference>
<accession>A0A165TQJ6</accession>
<feature type="compositionally biased region" description="Basic residues" evidence="2">
    <location>
        <begin position="344"/>
        <end position="353"/>
    </location>
</feature>
<evidence type="ECO:0000259" key="3">
    <source>
        <dbReference type="Pfam" id="PF09073"/>
    </source>
</evidence>
<feature type="region of interest" description="Disordered" evidence="2">
    <location>
        <begin position="1"/>
        <end position="32"/>
    </location>
</feature>
<feature type="region of interest" description="Disordered" evidence="2">
    <location>
        <begin position="178"/>
        <end position="474"/>
    </location>
</feature>
<feature type="compositionally biased region" description="Acidic residues" evidence="2">
    <location>
        <begin position="201"/>
        <end position="223"/>
    </location>
</feature>
<evidence type="ECO:0000313" key="5">
    <source>
        <dbReference type="Proteomes" id="UP000076727"/>
    </source>
</evidence>
<dbReference type="InterPro" id="IPR015158">
    <property type="entry name" value="Bud22_dom"/>
</dbReference>
<keyword evidence="1" id="KW-0175">Coiled coil</keyword>
<dbReference type="STRING" id="1314783.A0A165TQJ6"/>
<dbReference type="GO" id="GO:0030686">
    <property type="term" value="C:90S preribosome"/>
    <property type="evidence" value="ECO:0007669"/>
    <property type="project" value="TreeGrafter"/>
</dbReference>
<dbReference type="EMBL" id="KV429035">
    <property type="protein sequence ID" value="KZT73793.1"/>
    <property type="molecule type" value="Genomic_DNA"/>
</dbReference>